<name>A6KS65_RAT</name>
<accession>A6KS65</accession>
<evidence type="ECO:0000313" key="2">
    <source>
        <dbReference type="EMBL" id="EDL83188.1"/>
    </source>
</evidence>
<protein>
    <submittedName>
        <fullName evidence="2">RCG32030</fullName>
    </submittedName>
</protein>
<evidence type="ECO:0000313" key="3">
    <source>
        <dbReference type="Proteomes" id="UP000234681"/>
    </source>
</evidence>
<dbReference type="EMBL" id="CH474102">
    <property type="protein sequence ID" value="EDL83188.1"/>
    <property type="molecule type" value="Genomic_DNA"/>
</dbReference>
<feature type="region of interest" description="Disordered" evidence="1">
    <location>
        <begin position="46"/>
        <end position="77"/>
    </location>
</feature>
<evidence type="ECO:0000256" key="1">
    <source>
        <dbReference type="SAM" id="MobiDB-lite"/>
    </source>
</evidence>
<gene>
    <name evidence="2" type="ORF">rCG_32030</name>
</gene>
<dbReference type="AlphaFoldDB" id="A6KS65"/>
<sequence length="77" mass="8724">MMLENSPGPCLPRYQFPKHGLTSHLEEEAPQATEEDSDAVMWRSPERRPEELVPGQSFPCRGTSHRAGMEDLPVDNF</sequence>
<organism evidence="2 3">
    <name type="scientific">Rattus norvegicus</name>
    <name type="common">Rat</name>
    <dbReference type="NCBI Taxonomy" id="10116"/>
    <lineage>
        <taxon>Eukaryota</taxon>
        <taxon>Metazoa</taxon>
        <taxon>Chordata</taxon>
        <taxon>Craniata</taxon>
        <taxon>Vertebrata</taxon>
        <taxon>Euteleostomi</taxon>
        <taxon>Mammalia</taxon>
        <taxon>Eutheria</taxon>
        <taxon>Euarchontoglires</taxon>
        <taxon>Glires</taxon>
        <taxon>Rodentia</taxon>
        <taxon>Myomorpha</taxon>
        <taxon>Muroidea</taxon>
        <taxon>Muridae</taxon>
        <taxon>Murinae</taxon>
        <taxon>Rattus</taxon>
    </lineage>
</organism>
<proteinExistence type="predicted"/>
<dbReference type="Proteomes" id="UP000234681">
    <property type="component" value="Chromosome 1"/>
</dbReference>
<reference evidence="2 3" key="1">
    <citation type="submission" date="2005-09" db="EMBL/GenBank/DDBJ databases">
        <authorList>
            <person name="Mural R.J."/>
            <person name="Li P.W."/>
            <person name="Adams M.D."/>
            <person name="Amanatides P.G."/>
            <person name="Baden-Tillson H."/>
            <person name="Barnstead M."/>
            <person name="Chin S.H."/>
            <person name="Dew I."/>
            <person name="Evans C.A."/>
            <person name="Ferriera S."/>
            <person name="Flanigan M."/>
            <person name="Fosler C."/>
            <person name="Glodek A."/>
            <person name="Gu Z."/>
            <person name="Holt R.A."/>
            <person name="Jennings D."/>
            <person name="Kraft C.L."/>
            <person name="Lu F."/>
            <person name="Nguyen T."/>
            <person name="Nusskern D.R."/>
            <person name="Pfannkoch C.M."/>
            <person name="Sitter C."/>
            <person name="Sutton G.G."/>
            <person name="Venter J.C."/>
            <person name="Wang Z."/>
            <person name="Woodage T."/>
            <person name="Zheng X.H."/>
            <person name="Zhong F."/>
        </authorList>
    </citation>
    <scope>NUCLEOTIDE SEQUENCE [LARGE SCALE GENOMIC DNA]</scope>
    <source>
        <strain>BN</strain>
        <strain evidence="3">Sprague-Dawley</strain>
    </source>
</reference>